<feature type="compositionally biased region" description="Acidic residues" evidence="1">
    <location>
        <begin position="326"/>
        <end position="339"/>
    </location>
</feature>
<reference evidence="2 4" key="1">
    <citation type="journal article" date="2012" name="Nature">
        <title>Algal genomes reveal evolutionary mosaicism and the fate of nucleomorphs.</title>
        <authorList>
            <consortium name="DOE Joint Genome Institute"/>
            <person name="Curtis B.A."/>
            <person name="Tanifuji G."/>
            <person name="Burki F."/>
            <person name="Gruber A."/>
            <person name="Irimia M."/>
            <person name="Maruyama S."/>
            <person name="Arias M.C."/>
            <person name="Ball S.G."/>
            <person name="Gile G.H."/>
            <person name="Hirakawa Y."/>
            <person name="Hopkins J.F."/>
            <person name="Kuo A."/>
            <person name="Rensing S.A."/>
            <person name="Schmutz J."/>
            <person name="Symeonidi A."/>
            <person name="Elias M."/>
            <person name="Eveleigh R.J."/>
            <person name="Herman E.K."/>
            <person name="Klute M.J."/>
            <person name="Nakayama T."/>
            <person name="Obornik M."/>
            <person name="Reyes-Prieto A."/>
            <person name="Armbrust E.V."/>
            <person name="Aves S.J."/>
            <person name="Beiko R.G."/>
            <person name="Coutinho P."/>
            <person name="Dacks J.B."/>
            <person name="Durnford D.G."/>
            <person name="Fast N.M."/>
            <person name="Green B.R."/>
            <person name="Grisdale C.J."/>
            <person name="Hempel F."/>
            <person name="Henrissat B."/>
            <person name="Hoppner M.P."/>
            <person name="Ishida K."/>
            <person name="Kim E."/>
            <person name="Koreny L."/>
            <person name="Kroth P.G."/>
            <person name="Liu Y."/>
            <person name="Malik S.B."/>
            <person name="Maier U.G."/>
            <person name="McRose D."/>
            <person name="Mock T."/>
            <person name="Neilson J.A."/>
            <person name="Onodera N.T."/>
            <person name="Poole A.M."/>
            <person name="Pritham E.J."/>
            <person name="Richards T.A."/>
            <person name="Rocap G."/>
            <person name="Roy S.W."/>
            <person name="Sarai C."/>
            <person name="Schaack S."/>
            <person name="Shirato S."/>
            <person name="Slamovits C.H."/>
            <person name="Spencer D.F."/>
            <person name="Suzuki S."/>
            <person name="Worden A.Z."/>
            <person name="Zauner S."/>
            <person name="Barry K."/>
            <person name="Bell C."/>
            <person name="Bharti A.K."/>
            <person name="Crow J.A."/>
            <person name="Grimwood J."/>
            <person name="Kramer R."/>
            <person name="Lindquist E."/>
            <person name="Lucas S."/>
            <person name="Salamov A."/>
            <person name="McFadden G.I."/>
            <person name="Lane C.E."/>
            <person name="Keeling P.J."/>
            <person name="Gray M.W."/>
            <person name="Grigoriev I.V."/>
            <person name="Archibald J.M."/>
        </authorList>
    </citation>
    <scope>NUCLEOTIDE SEQUENCE</scope>
    <source>
        <strain evidence="2 4">CCMP2712</strain>
    </source>
</reference>
<organism evidence="2">
    <name type="scientific">Guillardia theta (strain CCMP2712)</name>
    <name type="common">Cryptophyte</name>
    <dbReference type="NCBI Taxonomy" id="905079"/>
    <lineage>
        <taxon>Eukaryota</taxon>
        <taxon>Cryptophyceae</taxon>
        <taxon>Pyrenomonadales</taxon>
        <taxon>Geminigeraceae</taxon>
        <taxon>Guillardia</taxon>
    </lineage>
</organism>
<dbReference type="EMBL" id="JH993199">
    <property type="protein sequence ID" value="EKX32296.1"/>
    <property type="molecule type" value="Genomic_DNA"/>
</dbReference>
<dbReference type="KEGG" id="gtt:GUITHDRAFT_121529"/>
<accession>L1I7S6</accession>
<keyword evidence="4" id="KW-1185">Reference proteome</keyword>
<evidence type="ECO:0000256" key="1">
    <source>
        <dbReference type="SAM" id="MobiDB-lite"/>
    </source>
</evidence>
<sequence>MNQRARELRSKNTRVSLALNSCTLTFDVSCFLKIEDEMNRQGRKKKKDGRPDWSRFLDDDTKFPNVVKHDTKGELRWKSDSQLAESIFRVAASSGFTPLLELAAPATAALAELSSKSFRGAVEEMLKIARTTTSLSAKIDAWDALMQLTKTENGMREFLQCGGMKDVYDTPGGHQSSNDVTLVASLLAVQVMKQSVKTRSNFREGIKIDETCIDKIVEPFNMKDDNNKLRTSMEHKVVLLQTQMSEMITLRFVLFDWFNFVFLFHESDHPPRGIPSRTMAIKNAFNKSLMRAINILASREDEGEEEDVQQDVADATTLEGDRQADLDESEIASDSDESSSVDMSHLNLASHLRDDRFSAMMLGSSDVQEVFFKFFKGGGSKPGAALKLEDVDDDITKFSAEDLPALRRFLQRQAEKTNAAPAHQRNEDDLPSHRRMLLSCNPPDRLRPMKNKSSKLLKVSPDLPGLLYQEDVRYVNVCDARQS</sequence>
<dbReference type="AlphaFoldDB" id="L1I7S6"/>
<dbReference type="Proteomes" id="UP000011087">
    <property type="component" value="Unassembled WGS sequence"/>
</dbReference>
<protein>
    <submittedName>
        <fullName evidence="2 3">Uncharacterized protein</fullName>
    </submittedName>
</protein>
<dbReference type="PaxDb" id="55529-EKX32296"/>
<feature type="region of interest" description="Disordered" evidence="1">
    <location>
        <begin position="414"/>
        <end position="434"/>
    </location>
</feature>
<dbReference type="EnsemblProtists" id="EKX32296">
    <property type="protein sequence ID" value="EKX32296"/>
    <property type="gene ID" value="GUITHDRAFT_121529"/>
</dbReference>
<evidence type="ECO:0000313" key="2">
    <source>
        <dbReference type="EMBL" id="EKX32296.1"/>
    </source>
</evidence>
<dbReference type="HOGENOM" id="CLU_565573_0_0_1"/>
<gene>
    <name evidence="2" type="ORF">GUITHDRAFT_121529</name>
</gene>
<dbReference type="RefSeq" id="XP_005819276.1">
    <property type="nucleotide sequence ID" value="XM_005819219.1"/>
</dbReference>
<name>L1I7S6_GUITC</name>
<evidence type="ECO:0000313" key="3">
    <source>
        <dbReference type="EnsemblProtists" id="EKX32296"/>
    </source>
</evidence>
<dbReference type="GeneID" id="17289031"/>
<proteinExistence type="predicted"/>
<reference evidence="3" key="3">
    <citation type="submission" date="2016-03" db="UniProtKB">
        <authorList>
            <consortium name="EnsemblProtists"/>
        </authorList>
    </citation>
    <scope>IDENTIFICATION</scope>
</reference>
<evidence type="ECO:0000313" key="4">
    <source>
        <dbReference type="Proteomes" id="UP000011087"/>
    </source>
</evidence>
<feature type="region of interest" description="Disordered" evidence="1">
    <location>
        <begin position="300"/>
        <end position="342"/>
    </location>
</feature>
<reference evidence="4" key="2">
    <citation type="submission" date="2012-11" db="EMBL/GenBank/DDBJ databases">
        <authorList>
            <person name="Kuo A."/>
            <person name="Curtis B.A."/>
            <person name="Tanifuji G."/>
            <person name="Burki F."/>
            <person name="Gruber A."/>
            <person name="Irimia M."/>
            <person name="Maruyama S."/>
            <person name="Arias M.C."/>
            <person name="Ball S.G."/>
            <person name="Gile G.H."/>
            <person name="Hirakawa Y."/>
            <person name="Hopkins J.F."/>
            <person name="Rensing S.A."/>
            <person name="Schmutz J."/>
            <person name="Symeonidi A."/>
            <person name="Elias M."/>
            <person name="Eveleigh R.J."/>
            <person name="Herman E.K."/>
            <person name="Klute M.J."/>
            <person name="Nakayama T."/>
            <person name="Obornik M."/>
            <person name="Reyes-Prieto A."/>
            <person name="Armbrust E.V."/>
            <person name="Aves S.J."/>
            <person name="Beiko R.G."/>
            <person name="Coutinho P."/>
            <person name="Dacks J.B."/>
            <person name="Durnford D.G."/>
            <person name="Fast N.M."/>
            <person name="Green B.R."/>
            <person name="Grisdale C."/>
            <person name="Hempe F."/>
            <person name="Henrissat B."/>
            <person name="Hoppner M.P."/>
            <person name="Ishida K.-I."/>
            <person name="Kim E."/>
            <person name="Koreny L."/>
            <person name="Kroth P.G."/>
            <person name="Liu Y."/>
            <person name="Malik S.-B."/>
            <person name="Maier U.G."/>
            <person name="McRose D."/>
            <person name="Mock T."/>
            <person name="Neilson J.A."/>
            <person name="Onodera N.T."/>
            <person name="Poole A.M."/>
            <person name="Pritham E.J."/>
            <person name="Richards T.A."/>
            <person name="Rocap G."/>
            <person name="Roy S.W."/>
            <person name="Sarai C."/>
            <person name="Schaack S."/>
            <person name="Shirato S."/>
            <person name="Slamovits C.H."/>
            <person name="Spencer D.F."/>
            <person name="Suzuki S."/>
            <person name="Worden A.Z."/>
            <person name="Zauner S."/>
            <person name="Barry K."/>
            <person name="Bell C."/>
            <person name="Bharti A.K."/>
            <person name="Crow J.A."/>
            <person name="Grimwood J."/>
            <person name="Kramer R."/>
            <person name="Lindquist E."/>
            <person name="Lucas S."/>
            <person name="Salamov A."/>
            <person name="McFadden G.I."/>
            <person name="Lane C.E."/>
            <person name="Keeling P.J."/>
            <person name="Gray M.W."/>
            <person name="Grigoriev I.V."/>
            <person name="Archibald J.M."/>
        </authorList>
    </citation>
    <scope>NUCLEOTIDE SEQUENCE</scope>
    <source>
        <strain evidence="4">CCMP2712</strain>
    </source>
</reference>